<protein>
    <submittedName>
        <fullName evidence="1">Uncharacterized protein</fullName>
    </submittedName>
</protein>
<accession>A0A2T7G9E0</accession>
<dbReference type="Proteomes" id="UP000244446">
    <property type="component" value="Unassembled WGS sequence"/>
</dbReference>
<dbReference type="AlphaFoldDB" id="A0A2T7G9E0"/>
<reference evidence="1 2" key="1">
    <citation type="submission" date="2018-04" db="EMBL/GenBank/DDBJ databases">
        <title>Pelagivirga bohaiensis gen. nov., sp. nov., a bacterium isolated from the Bohai Sea.</title>
        <authorList>
            <person name="Ji X."/>
        </authorList>
    </citation>
    <scope>NUCLEOTIDE SEQUENCE [LARGE SCALE GENOMIC DNA]</scope>
    <source>
        <strain evidence="1 2">BH-SD19</strain>
    </source>
</reference>
<dbReference type="EMBL" id="QCYH01000002">
    <property type="protein sequence ID" value="PVA11040.1"/>
    <property type="molecule type" value="Genomic_DNA"/>
</dbReference>
<organism evidence="1 2">
    <name type="scientific">Pelagivirga sediminicola</name>
    <dbReference type="NCBI Taxonomy" id="2170575"/>
    <lineage>
        <taxon>Bacteria</taxon>
        <taxon>Pseudomonadati</taxon>
        <taxon>Pseudomonadota</taxon>
        <taxon>Alphaproteobacteria</taxon>
        <taxon>Rhodobacterales</taxon>
        <taxon>Paracoccaceae</taxon>
        <taxon>Pelagivirga</taxon>
    </lineage>
</organism>
<evidence type="ECO:0000313" key="1">
    <source>
        <dbReference type="EMBL" id="PVA11040.1"/>
    </source>
</evidence>
<proteinExistence type="predicted"/>
<comment type="caution">
    <text evidence="1">The sequence shown here is derived from an EMBL/GenBank/DDBJ whole genome shotgun (WGS) entry which is preliminary data.</text>
</comment>
<keyword evidence="2" id="KW-1185">Reference proteome</keyword>
<evidence type="ECO:0000313" key="2">
    <source>
        <dbReference type="Proteomes" id="UP000244446"/>
    </source>
</evidence>
<name>A0A2T7G9E0_9RHOB</name>
<gene>
    <name evidence="1" type="ORF">DC366_04510</name>
</gene>
<sequence>MACRAAVPPDMSVDTWIGDWNNNRYRAAEMSYAHLRLGRTLATGAERTHAPLIFGETGASGPGLALLMGLMRTGTTLISVSGGTGGHAKSALTMSVPGI</sequence>